<evidence type="ECO:0000313" key="2">
    <source>
        <dbReference type="EMBL" id="GII89937.1"/>
    </source>
</evidence>
<evidence type="ECO:0000256" key="1">
    <source>
        <dbReference type="SAM" id="SignalP"/>
    </source>
</evidence>
<feature type="signal peptide" evidence="1">
    <location>
        <begin position="1"/>
        <end position="19"/>
    </location>
</feature>
<evidence type="ECO:0000313" key="3">
    <source>
        <dbReference type="Proteomes" id="UP000606172"/>
    </source>
</evidence>
<dbReference type="Proteomes" id="UP000606172">
    <property type="component" value="Unassembled WGS sequence"/>
</dbReference>
<protein>
    <recommendedName>
        <fullName evidence="4">Adhesin</fullName>
    </recommendedName>
</protein>
<evidence type="ECO:0008006" key="4">
    <source>
        <dbReference type="Google" id="ProtNLM"/>
    </source>
</evidence>
<sequence>MKRMALAGLAVGAGLLLTACEFDVNLGASEQEAKTYDLSADVTHLVVEAKVGDVVVNESDRKGVRVTETLQWRSSKPVTERPVDDKKLTLRYTCERAIVSDCGVHYKVEVPRGLNIRVDNGVGTVTLRNLSGEFTVVSGTGDIEGAGITSKRADAESGTGRVDLAFAGAPDEVTIKTGVGDASLRVPDSGYNVEGDSGLGEVTVQIKDDPASPRRLEVTAGTGEVEVLKS</sequence>
<comment type="caution">
    <text evidence="2">The sequence shown here is derived from an EMBL/GenBank/DDBJ whole genome shotgun (WGS) entry which is preliminary data.</text>
</comment>
<dbReference type="Gene3D" id="2.160.20.120">
    <property type="match status" value="1"/>
</dbReference>
<keyword evidence="3" id="KW-1185">Reference proteome</keyword>
<dbReference type="EMBL" id="BOOW01000002">
    <property type="protein sequence ID" value="GII89937.1"/>
    <property type="molecule type" value="Genomic_DNA"/>
</dbReference>
<organism evidence="2 3">
    <name type="scientific">Sinosporangium siamense</name>
    <dbReference type="NCBI Taxonomy" id="1367973"/>
    <lineage>
        <taxon>Bacteria</taxon>
        <taxon>Bacillati</taxon>
        <taxon>Actinomycetota</taxon>
        <taxon>Actinomycetes</taxon>
        <taxon>Streptosporangiales</taxon>
        <taxon>Streptosporangiaceae</taxon>
        <taxon>Sinosporangium</taxon>
    </lineage>
</organism>
<accession>A0A919RAH2</accession>
<dbReference type="AlphaFoldDB" id="A0A919RAH2"/>
<dbReference type="PROSITE" id="PS51257">
    <property type="entry name" value="PROKAR_LIPOPROTEIN"/>
    <property type="match status" value="1"/>
</dbReference>
<name>A0A919RAH2_9ACTN</name>
<feature type="chain" id="PRO_5038604208" description="Adhesin" evidence="1">
    <location>
        <begin position="20"/>
        <end position="230"/>
    </location>
</feature>
<keyword evidence="1" id="KW-0732">Signal</keyword>
<proteinExistence type="predicted"/>
<reference evidence="2" key="1">
    <citation type="submission" date="2021-01" db="EMBL/GenBank/DDBJ databases">
        <title>Whole genome shotgun sequence of Sinosporangium siamense NBRC 109515.</title>
        <authorList>
            <person name="Komaki H."/>
            <person name="Tamura T."/>
        </authorList>
    </citation>
    <scope>NUCLEOTIDE SEQUENCE</scope>
    <source>
        <strain evidence="2">NBRC 109515</strain>
    </source>
</reference>
<gene>
    <name evidence="2" type="ORF">Ssi02_01680</name>
</gene>